<evidence type="ECO:0000313" key="4">
    <source>
        <dbReference type="EMBL" id="ALO42831.1"/>
    </source>
</evidence>
<dbReference type="NCBIfam" id="NF003439">
    <property type="entry name" value="PRK04968.1"/>
    <property type="match status" value="1"/>
</dbReference>
<dbReference type="CDD" id="cd16323">
    <property type="entry name" value="Syd"/>
    <property type="match status" value="1"/>
</dbReference>
<keyword evidence="1" id="KW-1003">Cell membrane</keyword>
<evidence type="ECO:0000256" key="2">
    <source>
        <dbReference type="ARBA" id="ARBA00022519"/>
    </source>
</evidence>
<dbReference type="STRING" id="161398.PP2015_2335"/>
<dbReference type="InterPro" id="IPR038228">
    <property type="entry name" value="Syd_sf"/>
</dbReference>
<dbReference type="Gene3D" id="3.40.1580.20">
    <property type="entry name" value="Syd protein"/>
    <property type="match status" value="1"/>
</dbReference>
<reference evidence="5" key="1">
    <citation type="submission" date="2015-11" db="EMBL/GenBank/DDBJ databases">
        <authorList>
            <person name="Kim K.M."/>
        </authorList>
    </citation>
    <scope>NUCLEOTIDE SEQUENCE [LARGE SCALE GENOMIC DNA]</scope>
    <source>
        <strain evidence="5">KCTC 12086</strain>
    </source>
</reference>
<evidence type="ECO:0000313" key="5">
    <source>
        <dbReference type="Proteomes" id="UP000061457"/>
    </source>
</evidence>
<keyword evidence="5" id="KW-1185">Reference proteome</keyword>
<keyword evidence="3" id="KW-0472">Membrane</keyword>
<dbReference type="AlphaFoldDB" id="A0A0S2K437"/>
<organism evidence="4 5">
    <name type="scientific">Pseudoalteromonas phenolica</name>
    <dbReference type="NCBI Taxonomy" id="161398"/>
    <lineage>
        <taxon>Bacteria</taxon>
        <taxon>Pseudomonadati</taxon>
        <taxon>Pseudomonadota</taxon>
        <taxon>Gammaproteobacteria</taxon>
        <taxon>Alteromonadales</taxon>
        <taxon>Pseudoalteromonadaceae</taxon>
        <taxon>Pseudoalteromonas</taxon>
    </lineage>
</organism>
<sequence length="192" mass="22009">MARIIAYRTQVNSMTIKPLLSELHDKFKSHYQQQHGTLPCMYHDADWPSPCEVGEVLSEQQIQWQAVPQPAKNSLNDLANALECGFPDALNEFYSSFYAGNIIGKVEGHQIELLQAWNEDDFVRLQQNITGHVLMKRKLKHADTVFIGLTEQDDLLITVELETSKVWLEYVGKRPHHVLSDSLEAFLQSIEF</sequence>
<dbReference type="KEGG" id="pphe:PP2015_2335"/>
<dbReference type="InterPro" id="IPR009948">
    <property type="entry name" value="Syd"/>
</dbReference>
<gene>
    <name evidence="4" type="ORF">PP2015_2335</name>
</gene>
<keyword evidence="2" id="KW-0997">Cell inner membrane</keyword>
<name>A0A0S2K437_9GAMM</name>
<dbReference type="GO" id="GO:0009898">
    <property type="term" value="C:cytoplasmic side of plasma membrane"/>
    <property type="evidence" value="ECO:0007669"/>
    <property type="project" value="InterPro"/>
</dbReference>
<dbReference type="EMBL" id="CP013187">
    <property type="protein sequence ID" value="ALO42831.1"/>
    <property type="molecule type" value="Genomic_DNA"/>
</dbReference>
<evidence type="ECO:0000256" key="3">
    <source>
        <dbReference type="ARBA" id="ARBA00023136"/>
    </source>
</evidence>
<accession>A0A0S2K437</accession>
<protein>
    <submittedName>
        <fullName evidence="4">SecY interacting protein Syd</fullName>
    </submittedName>
</protein>
<proteinExistence type="predicted"/>
<dbReference type="Proteomes" id="UP000061457">
    <property type="component" value="Chromosome I"/>
</dbReference>
<dbReference type="Pfam" id="PF07348">
    <property type="entry name" value="Syd"/>
    <property type="match status" value="1"/>
</dbReference>
<evidence type="ECO:0000256" key="1">
    <source>
        <dbReference type="ARBA" id="ARBA00022475"/>
    </source>
</evidence>
<dbReference type="PATRIC" id="fig|161398.10.peg.2385"/>